<reference evidence="2 3" key="1">
    <citation type="journal article" date="2014" name="Antonie Van Leeuwenhoek">
        <title>Fictibacillus enclensis sp. nov., isolated from marine sediment.</title>
        <authorList>
            <person name="Dastager S.G."/>
            <person name="Mawlankar R."/>
            <person name="Srinivasan K."/>
            <person name="Tang S.K."/>
            <person name="Lee J.C."/>
            <person name="Ramana V.V."/>
            <person name="Shouche Y.S."/>
        </authorList>
    </citation>
    <scope>NUCLEOTIDE SEQUENCE [LARGE SCALE GENOMIC DNA]</scope>
    <source>
        <strain evidence="2 3">NIO-1003</strain>
    </source>
</reference>
<dbReference type="AlphaFoldDB" id="A0A0V8IYK6"/>
<dbReference type="Pfam" id="PF08378">
    <property type="entry name" value="NERD"/>
    <property type="match status" value="1"/>
</dbReference>
<accession>A0A0V8IYK6</accession>
<organism evidence="2 3">
    <name type="scientific">Fictibacillus enclensis</name>
    <dbReference type="NCBI Taxonomy" id="1017270"/>
    <lineage>
        <taxon>Bacteria</taxon>
        <taxon>Bacillati</taxon>
        <taxon>Bacillota</taxon>
        <taxon>Bacilli</taxon>
        <taxon>Bacillales</taxon>
        <taxon>Fictibacillaceae</taxon>
        <taxon>Fictibacillus</taxon>
    </lineage>
</organism>
<sequence length="333" mass="38545">MVITLSILVVVLAVLCIFLYKRQKDAKALHQKQLKKIKREKITEIEEMQLQTAATLEITEEKLLQEKNRELAKAAEEQVALRQLFEEKLLQKNNYINHLLRYKRDKGEILTHTFLSMVKEEFMEKGMLDYDDMIIMGNVFIPHATNVTMEGFNSRQIDHLILMRTGIFMIETKYWAGDVLHGISKRTAKEFSFILDKLFGDIKDADERTIVVKGMSDTDSASEKENALKITRYGDGNPDQQVKKTAGSLYHFLNHENLPCLWVQGILYFGYPQDQNNRLTSFVTNTGDRNPPFISSQEELKGYLEQQANKEPIYSKSDLKAMKELLLRINEIS</sequence>
<evidence type="ECO:0000313" key="2">
    <source>
        <dbReference type="EMBL" id="KSU79797.1"/>
    </source>
</evidence>
<name>A0A0V8IYK6_9BACL</name>
<proteinExistence type="predicted"/>
<protein>
    <recommendedName>
        <fullName evidence="1">NERD domain-containing protein</fullName>
    </recommendedName>
</protein>
<dbReference type="OrthoDB" id="2416822at2"/>
<evidence type="ECO:0000313" key="3">
    <source>
        <dbReference type="Proteomes" id="UP000054099"/>
    </source>
</evidence>
<keyword evidence="3" id="KW-1185">Reference proteome</keyword>
<evidence type="ECO:0000259" key="1">
    <source>
        <dbReference type="Pfam" id="PF08378"/>
    </source>
</evidence>
<comment type="caution">
    <text evidence="2">The sequence shown here is derived from an EMBL/GenBank/DDBJ whole genome shotgun (WGS) entry which is preliminary data.</text>
</comment>
<dbReference type="Proteomes" id="UP000054099">
    <property type="component" value="Unassembled WGS sequence"/>
</dbReference>
<feature type="domain" description="NERD" evidence="1">
    <location>
        <begin position="130"/>
        <end position="183"/>
    </location>
</feature>
<gene>
    <name evidence="2" type="ORF">AS030_21360</name>
</gene>
<dbReference type="InterPro" id="IPR011528">
    <property type="entry name" value="NERD"/>
</dbReference>
<dbReference type="EMBL" id="LNQN01000008">
    <property type="protein sequence ID" value="KSU79797.1"/>
    <property type="molecule type" value="Genomic_DNA"/>
</dbReference>
<dbReference type="RefSeq" id="WP_061975550.1">
    <property type="nucleotide sequence ID" value="NZ_FMAV01000006.1"/>
</dbReference>